<dbReference type="GO" id="GO:0097602">
    <property type="term" value="F:cullin family protein binding"/>
    <property type="evidence" value="ECO:0007669"/>
    <property type="project" value="TreeGrafter"/>
</dbReference>
<protein>
    <recommendedName>
        <fullName evidence="1">Potassium channel tetramerisation-type BTB domain-containing protein</fullName>
    </recommendedName>
</protein>
<evidence type="ECO:0000313" key="4">
    <source>
        <dbReference type="EMBL" id="CAF1249403.1"/>
    </source>
</evidence>
<evidence type="ECO:0000313" key="6">
    <source>
        <dbReference type="EMBL" id="CAF3672027.1"/>
    </source>
</evidence>
<feature type="domain" description="Potassium channel tetramerisation-type BTB" evidence="1">
    <location>
        <begin position="12"/>
        <end position="75"/>
    </location>
</feature>
<evidence type="ECO:0000313" key="2">
    <source>
        <dbReference type="EMBL" id="CAF1033779.1"/>
    </source>
</evidence>
<dbReference type="GO" id="GO:0031463">
    <property type="term" value="C:Cul3-RING ubiquitin ligase complex"/>
    <property type="evidence" value="ECO:0007669"/>
    <property type="project" value="TreeGrafter"/>
</dbReference>
<proteinExistence type="predicted"/>
<evidence type="ECO:0000313" key="7">
    <source>
        <dbReference type="Proteomes" id="UP000663823"/>
    </source>
</evidence>
<evidence type="ECO:0000313" key="5">
    <source>
        <dbReference type="EMBL" id="CAF3572002.1"/>
    </source>
</evidence>
<dbReference type="EMBL" id="CAJNOO010000788">
    <property type="protein sequence ID" value="CAF1033779.1"/>
    <property type="molecule type" value="Genomic_DNA"/>
</dbReference>
<dbReference type="InterPro" id="IPR011333">
    <property type="entry name" value="SKP1/BTB/POZ_sf"/>
</dbReference>
<dbReference type="AlphaFoldDB" id="A0A818SME9"/>
<dbReference type="GO" id="GO:0051260">
    <property type="term" value="P:protein homooligomerization"/>
    <property type="evidence" value="ECO:0007669"/>
    <property type="project" value="InterPro"/>
</dbReference>
<dbReference type="Gene3D" id="3.30.710.10">
    <property type="entry name" value="Potassium Channel Kv1.1, Chain A"/>
    <property type="match status" value="1"/>
</dbReference>
<dbReference type="PANTHER" id="PTHR14958">
    <property type="entry name" value="POTASSIUM CHANNEL TETRAMERISATION DOMAIN CONTAINING PROTEIN"/>
    <property type="match status" value="1"/>
</dbReference>
<keyword evidence="8" id="KW-1185">Reference proteome</keyword>
<dbReference type="Proteomes" id="UP000663874">
    <property type="component" value="Unassembled WGS sequence"/>
</dbReference>
<evidence type="ECO:0000313" key="8">
    <source>
        <dbReference type="Proteomes" id="UP000663870"/>
    </source>
</evidence>
<name>A0A818SME9_9BILA</name>
<evidence type="ECO:0000313" key="3">
    <source>
        <dbReference type="EMBL" id="CAF1107532.1"/>
    </source>
</evidence>
<reference evidence="6" key="1">
    <citation type="submission" date="2021-02" db="EMBL/GenBank/DDBJ databases">
        <authorList>
            <person name="Nowell W R."/>
        </authorList>
    </citation>
    <scope>NUCLEOTIDE SEQUENCE</scope>
</reference>
<dbReference type="EMBL" id="CAJNOU010000879">
    <property type="protein sequence ID" value="CAF1107532.1"/>
    <property type="molecule type" value="Genomic_DNA"/>
</dbReference>
<dbReference type="Proteomes" id="UP000663870">
    <property type="component" value="Unassembled WGS sequence"/>
</dbReference>
<dbReference type="EMBL" id="CAJNOL010000957">
    <property type="protein sequence ID" value="CAF1249403.1"/>
    <property type="molecule type" value="Genomic_DNA"/>
</dbReference>
<comment type="caution">
    <text evidence="6">The sequence shown here is derived from an EMBL/GenBank/DDBJ whole genome shotgun (WGS) entry which is preliminary data.</text>
</comment>
<dbReference type="Proteomes" id="UP000663823">
    <property type="component" value="Unassembled WGS sequence"/>
</dbReference>
<organism evidence="6 7">
    <name type="scientific">Rotaria sordida</name>
    <dbReference type="NCBI Taxonomy" id="392033"/>
    <lineage>
        <taxon>Eukaryota</taxon>
        <taxon>Metazoa</taxon>
        <taxon>Spiralia</taxon>
        <taxon>Gnathifera</taxon>
        <taxon>Rotifera</taxon>
        <taxon>Eurotatoria</taxon>
        <taxon>Bdelloidea</taxon>
        <taxon>Philodinida</taxon>
        <taxon>Philodinidae</taxon>
        <taxon>Rotaria</taxon>
    </lineage>
</organism>
<dbReference type="PANTHER" id="PTHR14958:SF29">
    <property type="entry name" value="INSOMNIAC, ISOFORM B"/>
    <property type="match status" value="1"/>
</dbReference>
<dbReference type="Proteomes" id="UP000663889">
    <property type="component" value="Unassembled WGS sequence"/>
</dbReference>
<sequence length="185" mass="21065">MTDTIKFKLTNGDVFGIYRQTLERYPNSFLARLIANETNSSFHSRDADNSFVIDEDSMIFSSILTYYRCGILTIMHDDLRQAIIDKYMLPQVHSASSSSSIKNLSSNDEPMYVHISFEHASSTSAQTKPHPSQIPALHGCPFILTHTSSYRSKDPIEIANYLICHGYTMEQMDVNTRSILMKRIN</sequence>
<dbReference type="OrthoDB" id="9995771at2759"/>
<evidence type="ECO:0000259" key="1">
    <source>
        <dbReference type="Pfam" id="PF02214"/>
    </source>
</evidence>
<dbReference type="Pfam" id="PF02214">
    <property type="entry name" value="BTB_2"/>
    <property type="match status" value="1"/>
</dbReference>
<dbReference type="InterPro" id="IPR003131">
    <property type="entry name" value="T1-type_BTB"/>
</dbReference>
<dbReference type="EMBL" id="CAJOAX010000969">
    <property type="protein sequence ID" value="CAF3672027.1"/>
    <property type="molecule type" value="Genomic_DNA"/>
</dbReference>
<accession>A0A818SME9</accession>
<gene>
    <name evidence="5" type="ORF">FNK824_LOCUS1995</name>
    <name evidence="4" type="ORF">JXQ802_LOCUS26895</name>
    <name evidence="6" type="ORF">OTI717_LOCUS10631</name>
    <name evidence="2" type="ORF">RFH988_LOCUS15857</name>
    <name evidence="3" type="ORF">SEV965_LOCUS16209</name>
</gene>
<dbReference type="SUPFAM" id="SSF54695">
    <property type="entry name" value="POZ domain"/>
    <property type="match status" value="1"/>
</dbReference>
<dbReference type="Proteomes" id="UP000663882">
    <property type="component" value="Unassembled WGS sequence"/>
</dbReference>
<dbReference type="GO" id="GO:0005737">
    <property type="term" value="C:cytoplasm"/>
    <property type="evidence" value="ECO:0007669"/>
    <property type="project" value="TreeGrafter"/>
</dbReference>
<dbReference type="EMBL" id="CAJOBE010000113">
    <property type="protein sequence ID" value="CAF3572002.1"/>
    <property type="molecule type" value="Genomic_DNA"/>
</dbReference>
<dbReference type="GO" id="GO:0043161">
    <property type="term" value="P:proteasome-mediated ubiquitin-dependent protein catabolic process"/>
    <property type="evidence" value="ECO:0007669"/>
    <property type="project" value="TreeGrafter"/>
</dbReference>